<reference evidence="1" key="2">
    <citation type="journal article" date="2023" name="IMA Fungus">
        <title>Comparative genomic study of the Penicillium genus elucidates a diverse pangenome and 15 lateral gene transfer events.</title>
        <authorList>
            <person name="Petersen C."/>
            <person name="Sorensen T."/>
            <person name="Nielsen M.R."/>
            <person name="Sondergaard T.E."/>
            <person name="Sorensen J.L."/>
            <person name="Fitzpatrick D.A."/>
            <person name="Frisvad J.C."/>
            <person name="Nielsen K.L."/>
        </authorList>
    </citation>
    <scope>NUCLEOTIDE SEQUENCE</scope>
    <source>
        <strain evidence="1">IBT 21917</strain>
    </source>
</reference>
<proteinExistence type="predicted"/>
<evidence type="ECO:0000313" key="2">
    <source>
        <dbReference type="Proteomes" id="UP001146351"/>
    </source>
</evidence>
<organism evidence="1 2">
    <name type="scientific">Penicillium capsulatum</name>
    <dbReference type="NCBI Taxonomy" id="69766"/>
    <lineage>
        <taxon>Eukaryota</taxon>
        <taxon>Fungi</taxon>
        <taxon>Dikarya</taxon>
        <taxon>Ascomycota</taxon>
        <taxon>Pezizomycotina</taxon>
        <taxon>Eurotiomycetes</taxon>
        <taxon>Eurotiomycetidae</taxon>
        <taxon>Eurotiales</taxon>
        <taxon>Aspergillaceae</taxon>
        <taxon>Penicillium</taxon>
    </lineage>
</organism>
<dbReference type="EMBL" id="JAPQKO010000001">
    <property type="protein sequence ID" value="KAJ5183163.1"/>
    <property type="molecule type" value="Genomic_DNA"/>
</dbReference>
<dbReference type="Proteomes" id="UP001146351">
    <property type="component" value="Unassembled WGS sequence"/>
</dbReference>
<protein>
    <submittedName>
        <fullName evidence="1">D-3-phosphoglycerate dehydrogenase</fullName>
    </submittedName>
</protein>
<keyword evidence="2" id="KW-1185">Reference proteome</keyword>
<name>A0A9W9IQ77_9EURO</name>
<comment type="caution">
    <text evidence="1">The sequence shown here is derived from an EMBL/GenBank/DDBJ whole genome shotgun (WGS) entry which is preliminary data.</text>
</comment>
<reference evidence="1" key="1">
    <citation type="submission" date="2022-11" db="EMBL/GenBank/DDBJ databases">
        <authorList>
            <person name="Petersen C."/>
        </authorList>
    </citation>
    <scope>NUCLEOTIDE SEQUENCE</scope>
    <source>
        <strain evidence="1">IBT 21917</strain>
    </source>
</reference>
<evidence type="ECO:0000313" key="1">
    <source>
        <dbReference type="EMBL" id="KAJ5183163.1"/>
    </source>
</evidence>
<accession>A0A9W9IQ77</accession>
<dbReference type="OrthoDB" id="298012at2759"/>
<dbReference type="AlphaFoldDB" id="A0A9W9IQ77"/>
<gene>
    <name evidence="1" type="ORF">N7492_000779</name>
</gene>
<sequence length="72" mass="7701">MPAASVHDDEVAVPGTGQSKPTVYILDTWNPQALAHAKTTFNVIIPSDRVLLNGAKMPPLFSSGVPLYNINL</sequence>